<keyword evidence="2" id="KW-0812">Transmembrane</keyword>
<proteinExistence type="predicted"/>
<gene>
    <name evidence="4" type="ORF">KLO01_12270</name>
</gene>
<dbReference type="OrthoDB" id="4843179at2"/>
<evidence type="ECO:0000259" key="3">
    <source>
        <dbReference type="Pfam" id="PF13240"/>
    </source>
</evidence>
<feature type="domain" description="Zinc-ribbon" evidence="3">
    <location>
        <begin position="2"/>
        <end position="23"/>
    </location>
</feature>
<sequence>MHCRSCGADLPVDSAFCSQCGARVELGSVLGVGTDLPAVRPQEQQPEDLSQTRELPRVDPSVAAAPAAVLPGEPSGPTGHPGHAGHHEHVDHAGNVGHDGHDGHDDGPKHSRNSILAMVATFAVLTIIGTFALTRLVGSDDPAPTTAASSSSSASEEAGDASPAPKTSASGSASPQVAPSASTSVPAGARRCSTSGSDSVATAYAGSERTSCEFAAAVRDAYRKAGNPEAATSLRAYSPVTKKWYSLSCDGGEPVRCTSTTNAIVLLAP</sequence>
<feature type="compositionally biased region" description="Basic and acidic residues" evidence="1">
    <location>
        <begin position="85"/>
        <end position="109"/>
    </location>
</feature>
<organism evidence="4 5">
    <name type="scientific">Knoellia locipacati</name>
    <dbReference type="NCBI Taxonomy" id="882824"/>
    <lineage>
        <taxon>Bacteria</taxon>
        <taxon>Bacillati</taxon>
        <taxon>Actinomycetota</taxon>
        <taxon>Actinomycetes</taxon>
        <taxon>Micrococcales</taxon>
        <taxon>Intrasporangiaceae</taxon>
        <taxon>Knoellia</taxon>
    </lineage>
</organism>
<evidence type="ECO:0000256" key="2">
    <source>
        <dbReference type="SAM" id="Phobius"/>
    </source>
</evidence>
<evidence type="ECO:0000256" key="1">
    <source>
        <dbReference type="SAM" id="MobiDB-lite"/>
    </source>
</evidence>
<keyword evidence="2" id="KW-0472">Membrane</keyword>
<feature type="compositionally biased region" description="Low complexity" evidence="1">
    <location>
        <begin position="139"/>
        <end position="165"/>
    </location>
</feature>
<keyword evidence="2" id="KW-1133">Transmembrane helix</keyword>
<dbReference type="InterPro" id="IPR026870">
    <property type="entry name" value="Zinc_ribbon_dom"/>
</dbReference>
<protein>
    <recommendedName>
        <fullName evidence="3">Zinc-ribbon domain-containing protein</fullName>
    </recommendedName>
</protein>
<keyword evidence="5" id="KW-1185">Reference proteome</keyword>
<dbReference type="EMBL" id="BKBA01000004">
    <property type="protein sequence ID" value="GEQ13180.1"/>
    <property type="molecule type" value="Genomic_DNA"/>
</dbReference>
<evidence type="ECO:0000313" key="5">
    <source>
        <dbReference type="Proteomes" id="UP000321793"/>
    </source>
</evidence>
<dbReference type="Proteomes" id="UP000321793">
    <property type="component" value="Unassembled WGS sequence"/>
</dbReference>
<feature type="compositionally biased region" description="Polar residues" evidence="1">
    <location>
        <begin position="167"/>
        <end position="185"/>
    </location>
</feature>
<evidence type="ECO:0000313" key="4">
    <source>
        <dbReference type="EMBL" id="GEQ13180.1"/>
    </source>
</evidence>
<name>A0A512SYY9_9MICO</name>
<dbReference type="RefSeq" id="WP_147063244.1">
    <property type="nucleotide sequence ID" value="NZ_BAABDN010000001.1"/>
</dbReference>
<dbReference type="AlphaFoldDB" id="A0A512SYY9"/>
<accession>A0A512SYY9</accession>
<feature type="transmembrane region" description="Helical" evidence="2">
    <location>
        <begin position="115"/>
        <end position="137"/>
    </location>
</feature>
<feature type="region of interest" description="Disordered" evidence="1">
    <location>
        <begin position="37"/>
        <end position="110"/>
    </location>
</feature>
<dbReference type="Pfam" id="PF13240">
    <property type="entry name" value="Zn_Ribbon_1"/>
    <property type="match status" value="1"/>
</dbReference>
<feature type="region of interest" description="Disordered" evidence="1">
    <location>
        <begin position="137"/>
        <end position="199"/>
    </location>
</feature>
<feature type="compositionally biased region" description="Low complexity" evidence="1">
    <location>
        <begin position="58"/>
        <end position="81"/>
    </location>
</feature>
<reference evidence="4 5" key="1">
    <citation type="submission" date="2019-07" db="EMBL/GenBank/DDBJ databases">
        <title>Whole genome shotgun sequence of Knoellia locipacati NBRC 109775.</title>
        <authorList>
            <person name="Hosoyama A."/>
            <person name="Uohara A."/>
            <person name="Ohji S."/>
            <person name="Ichikawa N."/>
        </authorList>
    </citation>
    <scope>NUCLEOTIDE SEQUENCE [LARGE SCALE GENOMIC DNA]</scope>
    <source>
        <strain evidence="4 5">NBRC 109775</strain>
    </source>
</reference>
<comment type="caution">
    <text evidence="4">The sequence shown here is derived from an EMBL/GenBank/DDBJ whole genome shotgun (WGS) entry which is preliminary data.</text>
</comment>